<organism evidence="2 3">
    <name type="scientific">Gordonibacter massiliensis</name>
    <name type="common">ex Traore et al. 2017</name>
    <dbReference type="NCBI Taxonomy" id="1841863"/>
    <lineage>
        <taxon>Bacteria</taxon>
        <taxon>Bacillati</taxon>
        <taxon>Actinomycetota</taxon>
        <taxon>Coriobacteriia</taxon>
        <taxon>Eggerthellales</taxon>
        <taxon>Eggerthellaceae</taxon>
        <taxon>Gordonibacter</taxon>
    </lineage>
</organism>
<dbReference type="EMBL" id="JACMSE010000003">
    <property type="protein sequence ID" value="MBC2888928.1"/>
    <property type="molecule type" value="Genomic_DNA"/>
</dbReference>
<gene>
    <name evidence="2" type="ORF">H7313_06140</name>
</gene>
<dbReference type="PANTHER" id="PTHR43169">
    <property type="entry name" value="EXSB FAMILY PROTEIN"/>
    <property type="match status" value="1"/>
</dbReference>
<dbReference type="AlphaFoldDB" id="A0A842JG82"/>
<evidence type="ECO:0000313" key="2">
    <source>
        <dbReference type="EMBL" id="MBC2888928.1"/>
    </source>
</evidence>
<proteinExistence type="predicted"/>
<dbReference type="InterPro" id="IPR018317">
    <property type="entry name" value="QueC"/>
</dbReference>
<dbReference type="Pfam" id="PF06508">
    <property type="entry name" value="QueC"/>
    <property type="match status" value="1"/>
</dbReference>
<evidence type="ECO:0000313" key="3">
    <source>
        <dbReference type="Proteomes" id="UP000587396"/>
    </source>
</evidence>
<name>A0A842JG82_9ACTN</name>
<dbReference type="PANTHER" id="PTHR43169:SF2">
    <property type="entry name" value="NAD_GMP SYNTHASE DOMAIN-CONTAINING PROTEIN"/>
    <property type="match status" value="1"/>
</dbReference>
<sequence length="261" mass="28042">MGKIENGQDVDVESLDAFFARTPRLAVAFSGGTDSSYLVAAAKRAGVEVRAYLVRSAFQPPCETADAERLAAEQGAELTVVDVDVLERGEICENTPDRCYFCKRFIFSTIRERMEVDGFDVLADGTNATDDPERRPGFRALAELGVVSPLRRAGMSKDDVRAASRELGLFTAGKPSFSCFAVYVEPGERITTESLRAAARTPEVAAKFIARNAAVGNGLGEACPADRNVPHLMDEPLSDEPPSSEPAFADAGANEGAEEDR</sequence>
<feature type="compositionally biased region" description="Low complexity" evidence="1">
    <location>
        <begin position="245"/>
        <end position="255"/>
    </location>
</feature>
<dbReference type="Gene3D" id="3.40.50.620">
    <property type="entry name" value="HUPs"/>
    <property type="match status" value="1"/>
</dbReference>
<dbReference type="SUPFAM" id="SSF52402">
    <property type="entry name" value="Adenine nucleotide alpha hydrolases-like"/>
    <property type="match status" value="1"/>
</dbReference>
<reference evidence="2 3" key="1">
    <citation type="submission" date="2020-08" db="EMBL/GenBank/DDBJ databases">
        <authorList>
            <person name="Liu C."/>
            <person name="Sun Q."/>
        </authorList>
    </citation>
    <scope>NUCLEOTIDE SEQUENCE [LARGE SCALE GENOMIC DNA]</scope>
    <source>
        <strain evidence="2 3">N22</strain>
    </source>
</reference>
<dbReference type="Proteomes" id="UP000587396">
    <property type="component" value="Unassembled WGS sequence"/>
</dbReference>
<dbReference type="InterPro" id="IPR052188">
    <property type="entry name" value="Ni-pincer_cofactor_biosynth"/>
</dbReference>
<protein>
    <submittedName>
        <fullName evidence="2">7-cyano-7-deazaguanine synthase</fullName>
    </submittedName>
</protein>
<comment type="caution">
    <text evidence="2">The sequence shown here is derived from an EMBL/GenBank/DDBJ whole genome shotgun (WGS) entry which is preliminary data.</text>
</comment>
<evidence type="ECO:0000256" key="1">
    <source>
        <dbReference type="SAM" id="MobiDB-lite"/>
    </source>
</evidence>
<dbReference type="InterPro" id="IPR014729">
    <property type="entry name" value="Rossmann-like_a/b/a_fold"/>
</dbReference>
<dbReference type="RefSeq" id="WP_185904840.1">
    <property type="nucleotide sequence ID" value="NZ_JACMSE010000003.1"/>
</dbReference>
<accession>A0A842JG82</accession>
<feature type="region of interest" description="Disordered" evidence="1">
    <location>
        <begin position="225"/>
        <end position="261"/>
    </location>
</feature>
<keyword evidence="3" id="KW-1185">Reference proteome</keyword>